<accession>A0A4R3Y8P9</accession>
<dbReference type="Gene3D" id="3.50.50.60">
    <property type="entry name" value="FAD/NAD(P)-binding domain"/>
    <property type="match status" value="2"/>
</dbReference>
<evidence type="ECO:0000256" key="5">
    <source>
        <dbReference type="ARBA" id="ARBA00022827"/>
    </source>
</evidence>
<dbReference type="Proteomes" id="UP000294619">
    <property type="component" value="Unassembled WGS sequence"/>
</dbReference>
<organism evidence="9 11">
    <name type="scientific">Testudinibacter aquarius</name>
    <dbReference type="NCBI Taxonomy" id="1524974"/>
    <lineage>
        <taxon>Bacteria</taxon>
        <taxon>Pseudomonadati</taxon>
        <taxon>Pseudomonadota</taxon>
        <taxon>Gammaproteobacteria</taxon>
        <taxon>Pasteurellales</taxon>
        <taxon>Pasteurellaceae</taxon>
        <taxon>Testudinibacter</taxon>
    </lineage>
</organism>
<dbReference type="AlphaFoldDB" id="A0A4R3Y8P9"/>
<comment type="cofactor">
    <cofactor evidence="1">
        <name>FAD</name>
        <dbReference type="ChEBI" id="CHEBI:57692"/>
    </cofactor>
</comment>
<dbReference type="PANTHER" id="PTHR43876:SF7">
    <property type="entry name" value="UBIQUINONE BIOSYNTHESIS MONOOXYGENASE COQ6, MITOCHONDRIAL"/>
    <property type="match status" value="1"/>
</dbReference>
<keyword evidence="7" id="KW-0503">Monooxygenase</keyword>
<dbReference type="InterPro" id="IPR002938">
    <property type="entry name" value="FAD-bd"/>
</dbReference>
<evidence type="ECO:0000256" key="4">
    <source>
        <dbReference type="ARBA" id="ARBA00022630"/>
    </source>
</evidence>
<dbReference type="PRINTS" id="PR00420">
    <property type="entry name" value="RNGMNOXGNASE"/>
</dbReference>
<evidence type="ECO:0000256" key="7">
    <source>
        <dbReference type="ARBA" id="ARBA00023033"/>
    </source>
</evidence>
<proteinExistence type="inferred from homology"/>
<keyword evidence="5" id="KW-0274">FAD</keyword>
<comment type="similarity">
    <text evidence="3">Belongs to the UbiH/COQ6 family.</text>
</comment>
<sequence>MKNADVVIIGGGMVGLALAAALENSACQIVIVEAFAPDPNSLSNLSNRVSALNLASQKMLHQLGVWQELRQGRCCAYSQMEVWEKDSFANIYFDAASLGLDQLGYIVENQLIRHHLWQKVISQNNVEMLYGKPKSLNFNQQCALLTLEDGTMLTGKLLVGADGANSWLRQQADIPLNFRDYGHSALVCNVETAEPHLHTARQIFSQDSILAFLPLQQPHLCSIVWSQPPEAAEQHLNMDDQAFNKALNIAFDNRLGLCNVVGKRQAIALTARYARDFVKPRIALVGDAAHTIHPLAGLGVNLGFMDAIALAQEIEKNLQQHLDIGELRYLRHYERWRKSEAVKMLVAMQGFKSLFNDPNPLKKLLRGVGMTLTDKLPIVKDQLMAQALGLNGDLPQKIKQMPNDELIFS</sequence>
<keyword evidence="6" id="KW-0560">Oxidoreductase</keyword>
<dbReference type="Proteomes" id="UP000305526">
    <property type="component" value="Unassembled WGS sequence"/>
</dbReference>
<dbReference type="NCBIfam" id="TIGR01988">
    <property type="entry name" value="Ubi-OHases"/>
    <property type="match status" value="1"/>
</dbReference>
<keyword evidence="12" id="KW-1185">Reference proteome</keyword>
<dbReference type="GO" id="GO:0019168">
    <property type="term" value="F:2-polyprenylphenol 6-hydroxylase activity"/>
    <property type="evidence" value="ECO:0007669"/>
    <property type="project" value="TreeGrafter"/>
</dbReference>
<reference evidence="10 12" key="2">
    <citation type="submission" date="2019-05" db="EMBL/GenBank/DDBJ databases">
        <title>Pasteurellaceae isolates from reptiles.</title>
        <authorList>
            <person name="Bojesen A.M."/>
            <person name="Lund E."/>
        </authorList>
    </citation>
    <scope>NUCLEOTIDE SEQUENCE [LARGE SCALE GENOMIC DNA]</scope>
    <source>
        <strain evidence="10 12">ELNT2x</strain>
    </source>
</reference>
<evidence type="ECO:0000256" key="6">
    <source>
        <dbReference type="ARBA" id="ARBA00023002"/>
    </source>
</evidence>
<keyword evidence="4" id="KW-0285">Flavoprotein</keyword>
<evidence type="ECO:0000313" key="11">
    <source>
        <dbReference type="Proteomes" id="UP000294619"/>
    </source>
</evidence>
<dbReference type="EMBL" id="SMCP01000003">
    <property type="protein sequence ID" value="TCV88725.1"/>
    <property type="molecule type" value="Genomic_DNA"/>
</dbReference>
<evidence type="ECO:0000256" key="1">
    <source>
        <dbReference type="ARBA" id="ARBA00001974"/>
    </source>
</evidence>
<dbReference type="EMBL" id="VDGV01000146">
    <property type="protein sequence ID" value="TNG87721.1"/>
    <property type="molecule type" value="Genomic_DNA"/>
</dbReference>
<dbReference type="GO" id="GO:0006744">
    <property type="term" value="P:ubiquinone biosynthetic process"/>
    <property type="evidence" value="ECO:0007669"/>
    <property type="project" value="UniProtKB-UniPathway"/>
</dbReference>
<protein>
    <submittedName>
        <fullName evidence="9">2-octaprenyl-3-methyl-6-methoxy-1,4-benzoquinol hydroxylase</fullName>
    </submittedName>
    <submittedName>
        <fullName evidence="10">FAD-dependent 2-octaprenylphenol hydroxylase</fullName>
    </submittedName>
</protein>
<dbReference type="GO" id="GO:0071949">
    <property type="term" value="F:FAD binding"/>
    <property type="evidence" value="ECO:0007669"/>
    <property type="project" value="InterPro"/>
</dbReference>
<evidence type="ECO:0000256" key="2">
    <source>
        <dbReference type="ARBA" id="ARBA00004749"/>
    </source>
</evidence>
<dbReference type="InterPro" id="IPR036188">
    <property type="entry name" value="FAD/NAD-bd_sf"/>
</dbReference>
<comment type="caution">
    <text evidence="9">The sequence shown here is derived from an EMBL/GenBank/DDBJ whole genome shotgun (WGS) entry which is preliminary data.</text>
</comment>
<evidence type="ECO:0000313" key="9">
    <source>
        <dbReference type="EMBL" id="TCV88725.1"/>
    </source>
</evidence>
<dbReference type="PANTHER" id="PTHR43876">
    <property type="entry name" value="UBIQUINONE BIOSYNTHESIS MONOOXYGENASE COQ6, MITOCHONDRIAL"/>
    <property type="match status" value="1"/>
</dbReference>
<evidence type="ECO:0000313" key="10">
    <source>
        <dbReference type="EMBL" id="TNG87721.1"/>
    </source>
</evidence>
<dbReference type="InterPro" id="IPR010971">
    <property type="entry name" value="UbiH/COQ6"/>
</dbReference>
<evidence type="ECO:0000259" key="8">
    <source>
        <dbReference type="Pfam" id="PF01494"/>
    </source>
</evidence>
<comment type="pathway">
    <text evidence="2">Cofactor biosynthesis; ubiquinone biosynthesis.</text>
</comment>
<dbReference type="UniPathway" id="UPA00232"/>
<reference evidence="9 11" key="1">
    <citation type="submission" date="2019-03" db="EMBL/GenBank/DDBJ databases">
        <title>Genomic Encyclopedia of Type Strains, Phase IV (KMG-IV): sequencing the most valuable type-strain genomes for metagenomic binning, comparative biology and taxonomic classification.</title>
        <authorList>
            <person name="Goeker M."/>
        </authorList>
    </citation>
    <scope>NUCLEOTIDE SEQUENCE [LARGE SCALE GENOMIC DNA]</scope>
    <source>
        <strain evidence="9 11">DSM 28140</strain>
    </source>
</reference>
<gene>
    <name evidence="9" type="ORF">EDC16_10378</name>
    <name evidence="10" type="ORF">FHQ21_11820</name>
</gene>
<dbReference type="InterPro" id="IPR051205">
    <property type="entry name" value="UbiH/COQ6_monooxygenase"/>
</dbReference>
<dbReference type="RefSeq" id="WP_132965598.1">
    <property type="nucleotide sequence ID" value="NZ_LEKL01000078.1"/>
</dbReference>
<name>A0A4R3Y8P9_9PAST</name>
<dbReference type="Pfam" id="PF01494">
    <property type="entry name" value="FAD_binding_3"/>
    <property type="match status" value="1"/>
</dbReference>
<evidence type="ECO:0000256" key="3">
    <source>
        <dbReference type="ARBA" id="ARBA00005349"/>
    </source>
</evidence>
<evidence type="ECO:0000313" key="12">
    <source>
        <dbReference type="Proteomes" id="UP000305526"/>
    </source>
</evidence>
<feature type="domain" description="FAD-binding" evidence="8">
    <location>
        <begin position="4"/>
        <end position="321"/>
    </location>
</feature>
<dbReference type="SUPFAM" id="SSF51905">
    <property type="entry name" value="FAD/NAD(P)-binding domain"/>
    <property type="match status" value="1"/>
</dbReference>